<sequence length="107" mass="11431">MSTATFSGTSTARFSGARRQRHPAASGEPTTRSLARHLRSVSGPATDFVVILVGHENNFGGAVTVDQVTKTQYAIQVASDVYAWRGRRVRRGGALVRGRSQGSLEDG</sequence>
<protein>
    <submittedName>
        <fullName evidence="2">Uncharacterized protein</fullName>
    </submittedName>
</protein>
<evidence type="ECO:0000313" key="2">
    <source>
        <dbReference type="EMBL" id="MEB3958768.1"/>
    </source>
</evidence>
<name>A0ABU6C2I7_9ACTN</name>
<gene>
    <name evidence="2" type="ORF">OKJ48_00620</name>
</gene>
<feature type="region of interest" description="Disordered" evidence="1">
    <location>
        <begin position="1"/>
        <end position="38"/>
    </location>
</feature>
<evidence type="ECO:0000313" key="3">
    <source>
        <dbReference type="Proteomes" id="UP001352223"/>
    </source>
</evidence>
<accession>A0ABU6C2I7</accession>
<proteinExistence type="predicted"/>
<comment type="caution">
    <text evidence="2">The sequence shown here is derived from an EMBL/GenBank/DDBJ whole genome shotgun (WGS) entry which is preliminary data.</text>
</comment>
<dbReference type="EMBL" id="JAOZYB010000001">
    <property type="protein sequence ID" value="MEB3958768.1"/>
    <property type="molecule type" value="Genomic_DNA"/>
</dbReference>
<keyword evidence="3" id="KW-1185">Reference proteome</keyword>
<dbReference type="RefSeq" id="WP_324765749.1">
    <property type="nucleotide sequence ID" value="NZ_BAAATS010000022.1"/>
</dbReference>
<reference evidence="2 3" key="1">
    <citation type="submission" date="2022-10" db="EMBL/GenBank/DDBJ databases">
        <authorList>
            <person name="Xie J."/>
            <person name="Shen N."/>
        </authorList>
    </citation>
    <scope>NUCLEOTIDE SEQUENCE [LARGE SCALE GENOMIC DNA]</scope>
    <source>
        <strain evidence="2 3">DSM 41681</strain>
    </source>
</reference>
<organism evidence="2 3">
    <name type="scientific">Streptomyces kunmingensis</name>
    <dbReference type="NCBI Taxonomy" id="68225"/>
    <lineage>
        <taxon>Bacteria</taxon>
        <taxon>Bacillati</taxon>
        <taxon>Actinomycetota</taxon>
        <taxon>Actinomycetes</taxon>
        <taxon>Kitasatosporales</taxon>
        <taxon>Streptomycetaceae</taxon>
        <taxon>Streptomyces</taxon>
    </lineage>
</organism>
<evidence type="ECO:0000256" key="1">
    <source>
        <dbReference type="SAM" id="MobiDB-lite"/>
    </source>
</evidence>
<feature type="compositionally biased region" description="Polar residues" evidence="1">
    <location>
        <begin position="1"/>
        <end position="13"/>
    </location>
</feature>
<dbReference type="Proteomes" id="UP001352223">
    <property type="component" value="Unassembled WGS sequence"/>
</dbReference>